<feature type="binding site" evidence="9">
    <location>
        <position position="15"/>
    </location>
    <ligand>
        <name>substrate</name>
    </ligand>
</feature>
<feature type="domain" description="Alanine dehydrogenase/pyridine nucleotide transhydrogenase N-terminal" evidence="13">
    <location>
        <begin position="4"/>
        <end position="137"/>
    </location>
</feature>
<dbReference type="GO" id="GO:0042853">
    <property type="term" value="P:L-alanine catabolic process"/>
    <property type="evidence" value="ECO:0007669"/>
    <property type="project" value="InterPro"/>
</dbReference>
<evidence type="ECO:0000256" key="3">
    <source>
        <dbReference type="ARBA" id="ARBA00023002"/>
    </source>
</evidence>
<evidence type="ECO:0000256" key="6">
    <source>
        <dbReference type="ARBA" id="ARBA00056662"/>
    </source>
</evidence>
<dbReference type="PROSITE" id="PS00837">
    <property type="entry name" value="ALADH_PNT_2"/>
    <property type="match status" value="1"/>
</dbReference>
<dbReference type="InterPro" id="IPR008143">
    <property type="entry name" value="Ala_DH/PNT_CS2"/>
</dbReference>
<dbReference type="NCBIfam" id="TIGR00518">
    <property type="entry name" value="alaDH"/>
    <property type="match status" value="1"/>
</dbReference>
<evidence type="ECO:0000313" key="14">
    <source>
        <dbReference type="EMBL" id="MDO5457037.1"/>
    </source>
</evidence>
<dbReference type="SUPFAM" id="SSF51735">
    <property type="entry name" value="NAD(P)-binding Rossmann-fold domains"/>
    <property type="match status" value="1"/>
</dbReference>
<dbReference type="GO" id="GO:0000166">
    <property type="term" value="F:nucleotide binding"/>
    <property type="evidence" value="ECO:0007669"/>
    <property type="project" value="UniProtKB-KW"/>
</dbReference>
<keyword evidence="4 7" id="KW-0520">NAD</keyword>
<dbReference type="AlphaFoldDB" id="A0AA43RK92"/>
<sequence length="372" mass="39892">MIIGIPKEVKNNENRVGMDPIGVGALVDAGHEVIIESKAGVNSSFSDEDYAKYGGNILDHADDVWEKADMIMKVKEPQHTEFSKMREGQILFTYFHLANEKEVAQALIDRGVTAVAYETIEDRNGNLPLLEPMSEVAGRMTVQIGAQYLEKINGGKGILLGGVPGTKRGQITIIGGGTVGYNAARMGLGLGAHVNVLEVNPDRRRFIQSVFGTQVQTLTSNPVTIAESVRDSDLVIGSVLLSGGKTPKLVTIDMIKSMEKGSVLVDPAIDQGGNFEGFDQATSHDHPIIERYGVLYYGVSNMPGSVPNTATQALAGNTVEYAALIAKHGLHDAIKQLPGLKKGVNIYKGKCTNEAVAGALDFEYTPLEEVEA</sequence>
<comment type="pathway">
    <text evidence="1">Amino-acid degradation; L-alanine degradation via dehydrogenase pathway; NH(3) and pyruvate from L-alanine: step 1/1.</text>
</comment>
<dbReference type="FunFam" id="3.40.50.720:FF:000433">
    <property type="entry name" value="Alanine dehydrogenase 1"/>
    <property type="match status" value="1"/>
</dbReference>
<dbReference type="InterPro" id="IPR007698">
    <property type="entry name" value="AlaDH/PNT_NAD(H)-bd"/>
</dbReference>
<feature type="binding site" evidence="10">
    <location>
        <begin position="299"/>
        <end position="302"/>
    </location>
    <ligand>
        <name>NAD(+)</name>
        <dbReference type="ChEBI" id="CHEBI:57540"/>
    </ligand>
</feature>
<accession>A0AA43RK92</accession>
<feature type="active site" description="Proton donor/acceptor" evidence="8">
    <location>
        <position position="270"/>
    </location>
</feature>
<dbReference type="EC" id="1.4.1.1" evidence="7"/>
<dbReference type="SUPFAM" id="SSF52283">
    <property type="entry name" value="Formate/glycerate dehydrogenase catalytic domain-like"/>
    <property type="match status" value="1"/>
</dbReference>
<organism evidence="14 15">
    <name type="scientific">Atopococcus tabaci</name>
    <dbReference type="NCBI Taxonomy" id="269774"/>
    <lineage>
        <taxon>Bacteria</taxon>
        <taxon>Bacillati</taxon>
        <taxon>Bacillota</taxon>
        <taxon>Bacilli</taxon>
        <taxon>Lactobacillales</taxon>
        <taxon>Carnobacteriaceae</taxon>
        <taxon>Atopococcus</taxon>
    </lineage>
</organism>
<dbReference type="SMART" id="SM01003">
    <property type="entry name" value="AlaDh_PNT_N"/>
    <property type="match status" value="1"/>
</dbReference>
<evidence type="ECO:0000256" key="8">
    <source>
        <dbReference type="PIRSR" id="PIRSR000183-1"/>
    </source>
</evidence>
<evidence type="ECO:0000259" key="12">
    <source>
        <dbReference type="SMART" id="SM01002"/>
    </source>
</evidence>
<dbReference type="InterPro" id="IPR036291">
    <property type="entry name" value="NAD(P)-bd_dom_sf"/>
</dbReference>
<comment type="similarity">
    <text evidence="2 7">Belongs to the AlaDH/PNT family.</text>
</comment>
<feature type="binding site" evidence="10">
    <location>
        <begin position="239"/>
        <end position="240"/>
    </location>
    <ligand>
        <name>NAD(+)</name>
        <dbReference type="ChEBI" id="CHEBI:57540"/>
    </ligand>
</feature>
<proteinExistence type="inferred from homology"/>
<evidence type="ECO:0000256" key="5">
    <source>
        <dbReference type="ARBA" id="ARBA00049277"/>
    </source>
</evidence>
<dbReference type="GO" id="GO:0005886">
    <property type="term" value="C:plasma membrane"/>
    <property type="evidence" value="ECO:0007669"/>
    <property type="project" value="TreeGrafter"/>
</dbReference>
<dbReference type="Pfam" id="PF05222">
    <property type="entry name" value="AlaDh_PNT_N"/>
    <property type="match status" value="1"/>
</dbReference>
<dbReference type="GO" id="GO:0000286">
    <property type="term" value="F:alanine dehydrogenase activity"/>
    <property type="evidence" value="ECO:0007669"/>
    <property type="project" value="UniProtKB-UniRule"/>
</dbReference>
<keyword evidence="10" id="KW-0547">Nucleotide-binding</keyword>
<comment type="catalytic activity">
    <reaction evidence="5 7">
        <text>L-alanine + NAD(+) + H2O = pyruvate + NH4(+) + NADH + H(+)</text>
        <dbReference type="Rhea" id="RHEA:18405"/>
        <dbReference type="ChEBI" id="CHEBI:15361"/>
        <dbReference type="ChEBI" id="CHEBI:15377"/>
        <dbReference type="ChEBI" id="CHEBI:15378"/>
        <dbReference type="ChEBI" id="CHEBI:28938"/>
        <dbReference type="ChEBI" id="CHEBI:57540"/>
        <dbReference type="ChEBI" id="CHEBI:57945"/>
        <dbReference type="ChEBI" id="CHEBI:57972"/>
        <dbReference type="EC" id="1.4.1.1"/>
    </reaction>
</comment>
<dbReference type="PIRSF" id="PIRSF000183">
    <property type="entry name" value="Alanine_dh"/>
    <property type="match status" value="1"/>
</dbReference>
<evidence type="ECO:0000256" key="2">
    <source>
        <dbReference type="ARBA" id="ARBA00005689"/>
    </source>
</evidence>
<evidence type="ECO:0000256" key="1">
    <source>
        <dbReference type="ARBA" id="ARBA00005206"/>
    </source>
</evidence>
<reference evidence="14" key="1">
    <citation type="submission" date="2023-07" db="EMBL/GenBank/DDBJ databases">
        <title>Between Cages and Wild: Unraveling the Impact of Captivity on Animal Microbiomes and Antimicrobial Resistance.</title>
        <authorList>
            <person name="Schmartz G.P."/>
            <person name="Rehner J."/>
            <person name="Schuff M.J."/>
            <person name="Becker S.L."/>
            <person name="Kravczyk M."/>
            <person name="Gurevich A."/>
            <person name="Francke R."/>
            <person name="Mueller R."/>
            <person name="Keller V."/>
            <person name="Keller A."/>
        </authorList>
    </citation>
    <scope>NUCLEOTIDE SEQUENCE</scope>
    <source>
        <strain evidence="14">S39M_St_73</strain>
    </source>
</reference>
<dbReference type="Pfam" id="PF01262">
    <property type="entry name" value="AlaDh_PNT_C"/>
    <property type="match status" value="1"/>
</dbReference>
<evidence type="ECO:0000313" key="15">
    <source>
        <dbReference type="Proteomes" id="UP001171751"/>
    </source>
</evidence>
<dbReference type="Proteomes" id="UP001171751">
    <property type="component" value="Unassembled WGS sequence"/>
</dbReference>
<dbReference type="SMART" id="SM01002">
    <property type="entry name" value="AlaDh_PNT_C"/>
    <property type="match status" value="1"/>
</dbReference>
<protein>
    <recommendedName>
        <fullName evidence="7">Alanine dehydrogenase</fullName>
        <ecNumber evidence="7">1.4.1.1</ecNumber>
    </recommendedName>
</protein>
<evidence type="ECO:0000256" key="4">
    <source>
        <dbReference type="ARBA" id="ARBA00023027"/>
    </source>
</evidence>
<dbReference type="Gene3D" id="3.40.50.720">
    <property type="entry name" value="NAD(P)-binding Rossmann-like Domain"/>
    <property type="match status" value="2"/>
</dbReference>
<dbReference type="PANTHER" id="PTHR42795:SF1">
    <property type="entry name" value="ALANINE DEHYDROGENASE"/>
    <property type="match status" value="1"/>
</dbReference>
<feature type="binding site" evidence="11">
    <location>
        <position position="328"/>
    </location>
    <ligand>
        <name>Mg(2+)</name>
        <dbReference type="ChEBI" id="CHEBI:18420"/>
    </ligand>
</feature>
<dbReference type="EMBL" id="JAUNQW010000004">
    <property type="protein sequence ID" value="MDO5457037.1"/>
    <property type="molecule type" value="Genomic_DNA"/>
</dbReference>
<evidence type="ECO:0000259" key="13">
    <source>
        <dbReference type="SMART" id="SM01003"/>
    </source>
</evidence>
<gene>
    <name evidence="14" type="primary">ald</name>
    <name evidence="14" type="ORF">Q4F26_01700</name>
</gene>
<dbReference type="InterPro" id="IPR008141">
    <property type="entry name" value="Ala_DH"/>
</dbReference>
<evidence type="ECO:0000256" key="10">
    <source>
        <dbReference type="PIRSR" id="PIRSR000183-3"/>
    </source>
</evidence>
<keyword evidence="3 7" id="KW-0560">Oxidoreductase</keyword>
<dbReference type="PANTHER" id="PTHR42795">
    <property type="entry name" value="ALANINE DEHYDROGENASE"/>
    <property type="match status" value="1"/>
</dbReference>
<comment type="caution">
    <text evidence="14">The sequence shown here is derived from an EMBL/GenBank/DDBJ whole genome shotgun (WGS) entry which is preliminary data.</text>
</comment>
<keyword evidence="15" id="KW-1185">Reference proteome</keyword>
<dbReference type="InterPro" id="IPR007886">
    <property type="entry name" value="AlaDH/PNT_N"/>
</dbReference>
<feature type="domain" description="Alanine dehydrogenase/pyridine nucleotide transhydrogenase NAD(H)-binding" evidence="12">
    <location>
        <begin position="149"/>
        <end position="298"/>
    </location>
</feature>
<feature type="binding site" evidence="10">
    <location>
        <position position="203"/>
    </location>
    <ligand>
        <name>NAD(+)</name>
        <dbReference type="ChEBI" id="CHEBI:57540"/>
    </ligand>
</feature>
<comment type="function">
    <text evidence="6">May play a role in cell wall synthesis as L-alanine is an important constituent of the peptidoglycan layer.</text>
</comment>
<feature type="binding site" evidence="9">
    <location>
        <position position="75"/>
    </location>
    <ligand>
        <name>substrate</name>
    </ligand>
</feature>
<name>A0AA43RK92_9LACT</name>
<evidence type="ECO:0000256" key="11">
    <source>
        <dbReference type="PIRSR" id="PIRSR000183-4"/>
    </source>
</evidence>
<evidence type="ECO:0000256" key="7">
    <source>
        <dbReference type="PIRNR" id="PIRNR000183"/>
    </source>
</evidence>
<feature type="binding site" evidence="10">
    <location>
        <position position="220"/>
    </location>
    <ligand>
        <name>NAD(+)</name>
        <dbReference type="ChEBI" id="CHEBI:57540"/>
    </ligand>
</feature>
<evidence type="ECO:0000256" key="9">
    <source>
        <dbReference type="PIRSR" id="PIRSR000183-2"/>
    </source>
</evidence>
<feature type="active site" description="Proton donor/acceptor" evidence="8">
    <location>
        <position position="96"/>
    </location>
</feature>
<feature type="binding site" evidence="10">
    <location>
        <position position="134"/>
    </location>
    <ligand>
        <name>NAD(+)</name>
        <dbReference type="ChEBI" id="CHEBI:57540"/>
    </ligand>
</feature>
<dbReference type="CDD" id="cd05305">
    <property type="entry name" value="L-AlaDH"/>
    <property type="match status" value="1"/>
</dbReference>